<evidence type="ECO:0000313" key="2">
    <source>
        <dbReference type="EMBL" id="OUM86674.1"/>
    </source>
</evidence>
<evidence type="ECO:0000256" key="1">
    <source>
        <dbReference type="SAM" id="Phobius"/>
    </source>
</evidence>
<protein>
    <submittedName>
        <fullName evidence="2">Uncharacterized protein</fullName>
    </submittedName>
</protein>
<proteinExistence type="predicted"/>
<keyword evidence="1" id="KW-0472">Membrane</keyword>
<dbReference type="AlphaFoldDB" id="A0A1Y3PHT7"/>
<evidence type="ECO:0000313" key="3">
    <source>
        <dbReference type="Proteomes" id="UP000196475"/>
    </source>
</evidence>
<accession>A0A1Y3PHT7</accession>
<keyword evidence="1" id="KW-0812">Transmembrane</keyword>
<dbReference type="EMBL" id="LZRT01000087">
    <property type="protein sequence ID" value="OUM86674.1"/>
    <property type="molecule type" value="Genomic_DNA"/>
</dbReference>
<gene>
    <name evidence="2" type="ORF">BAA01_11765</name>
</gene>
<keyword evidence="1" id="KW-1133">Transmembrane helix</keyword>
<dbReference type="Proteomes" id="UP000196475">
    <property type="component" value="Unassembled WGS sequence"/>
</dbReference>
<comment type="caution">
    <text evidence="2">The sequence shown here is derived from an EMBL/GenBank/DDBJ whole genome shotgun (WGS) entry which is preliminary data.</text>
</comment>
<organism evidence="2 3">
    <name type="scientific">Bacillus thermozeamaize</name>
    <dbReference type="NCBI Taxonomy" id="230954"/>
    <lineage>
        <taxon>Bacteria</taxon>
        <taxon>Bacillati</taxon>
        <taxon>Bacillota</taxon>
        <taxon>Bacilli</taxon>
        <taxon>Bacillales</taxon>
        <taxon>Bacillaceae</taxon>
        <taxon>Bacillus</taxon>
    </lineage>
</organism>
<feature type="transmembrane region" description="Helical" evidence="1">
    <location>
        <begin position="6"/>
        <end position="24"/>
    </location>
</feature>
<reference evidence="3" key="1">
    <citation type="submission" date="2016-06" db="EMBL/GenBank/DDBJ databases">
        <authorList>
            <person name="Nascimento L."/>
            <person name="Pereira R.V."/>
            <person name="Martins L.F."/>
            <person name="Quaggio R.B."/>
            <person name="Silva A.M."/>
            <person name="Setubal J.C."/>
        </authorList>
    </citation>
    <scope>NUCLEOTIDE SEQUENCE [LARGE SCALE GENOMIC DNA]</scope>
</reference>
<feature type="transmembrane region" description="Helical" evidence="1">
    <location>
        <begin position="36"/>
        <end position="57"/>
    </location>
</feature>
<sequence>MNTILMVIAAINFACAAGWLYLLITYALKKRELDRFTIYVSLFLTFLLFVGYGLRFIGL</sequence>
<name>A0A1Y3PHT7_9BACI</name>